<sequence length="149" mass="16938">MPLTRQQHRLADRQAKKKIRPSALTPMLGKNGPQTGDETVSCPCCGEAIYPKTKDYFPRPGTFKQYRCEHCGTWLTIDLRSRIKLIAVSSMGLIVSCVIYLKLLIALGVPVREHQNAVLWPFAIVTLFGGEHLLARYMQRIARWKDVEN</sequence>
<name>A0ABS2KED5_9GAMM</name>
<keyword evidence="3" id="KW-1185">Reference proteome</keyword>
<organism evidence="2 3">
    <name type="scientific">Dyella mobilis</name>
    <dbReference type="NCBI Taxonomy" id="1849582"/>
    <lineage>
        <taxon>Bacteria</taxon>
        <taxon>Pseudomonadati</taxon>
        <taxon>Pseudomonadota</taxon>
        <taxon>Gammaproteobacteria</taxon>
        <taxon>Lysobacterales</taxon>
        <taxon>Rhodanobacteraceae</taxon>
        <taxon>Dyella</taxon>
    </lineage>
</organism>
<gene>
    <name evidence="2" type="ORF">ISS99_08360</name>
</gene>
<dbReference type="Proteomes" id="UP001430193">
    <property type="component" value="Unassembled WGS sequence"/>
</dbReference>
<evidence type="ECO:0000256" key="1">
    <source>
        <dbReference type="SAM" id="Phobius"/>
    </source>
</evidence>
<protein>
    <submittedName>
        <fullName evidence="2">Uncharacterized protein</fullName>
    </submittedName>
</protein>
<feature type="transmembrane region" description="Helical" evidence="1">
    <location>
        <begin position="85"/>
        <end position="105"/>
    </location>
</feature>
<keyword evidence="1" id="KW-1133">Transmembrane helix</keyword>
<feature type="transmembrane region" description="Helical" evidence="1">
    <location>
        <begin position="117"/>
        <end position="135"/>
    </location>
</feature>
<reference evidence="2" key="1">
    <citation type="submission" date="2020-10" db="EMBL/GenBank/DDBJ databases">
        <title>Phylogeny of dyella-like bacteria.</title>
        <authorList>
            <person name="Fu J."/>
        </authorList>
    </citation>
    <scope>NUCLEOTIDE SEQUENCE</scope>
    <source>
        <strain evidence="2">DHON07</strain>
    </source>
</reference>
<proteinExistence type="predicted"/>
<accession>A0ABS2KED5</accession>
<dbReference type="RefSeq" id="WP_204631152.1">
    <property type="nucleotide sequence ID" value="NZ_BSOC01000003.1"/>
</dbReference>
<dbReference type="EMBL" id="JADIKF010000038">
    <property type="protein sequence ID" value="MBM7129534.1"/>
    <property type="molecule type" value="Genomic_DNA"/>
</dbReference>
<comment type="caution">
    <text evidence="2">The sequence shown here is derived from an EMBL/GenBank/DDBJ whole genome shotgun (WGS) entry which is preliminary data.</text>
</comment>
<evidence type="ECO:0000313" key="2">
    <source>
        <dbReference type="EMBL" id="MBM7129534.1"/>
    </source>
</evidence>
<keyword evidence="1" id="KW-0812">Transmembrane</keyword>
<keyword evidence="1" id="KW-0472">Membrane</keyword>
<evidence type="ECO:0000313" key="3">
    <source>
        <dbReference type="Proteomes" id="UP001430193"/>
    </source>
</evidence>